<dbReference type="Proteomes" id="UP000265798">
    <property type="component" value="Unassembled WGS sequence"/>
</dbReference>
<protein>
    <submittedName>
        <fullName evidence="2">Uncharacterized protein</fullName>
    </submittedName>
</protein>
<dbReference type="AlphaFoldDB" id="A0A396Z169"/>
<feature type="region of interest" description="Disordered" evidence="1">
    <location>
        <begin position="1"/>
        <end position="21"/>
    </location>
</feature>
<name>A0A396Z169_9LEPT</name>
<dbReference type="EMBL" id="QHCT01000004">
    <property type="protein sequence ID" value="RHX89269.1"/>
    <property type="molecule type" value="Genomic_DNA"/>
</dbReference>
<evidence type="ECO:0000256" key="1">
    <source>
        <dbReference type="SAM" id="MobiDB-lite"/>
    </source>
</evidence>
<evidence type="ECO:0000313" key="3">
    <source>
        <dbReference type="Proteomes" id="UP000265798"/>
    </source>
</evidence>
<evidence type="ECO:0000313" key="2">
    <source>
        <dbReference type="EMBL" id="RHX89269.1"/>
    </source>
</evidence>
<proteinExistence type="predicted"/>
<reference evidence="3" key="1">
    <citation type="submission" date="2018-05" db="EMBL/GenBank/DDBJ databases">
        <title>Leptospira yasudae sp. nov. and Leptospira stimsonii sp. nov., two pathogenic species of the genus Leptospira isolated from environmental sources.</title>
        <authorList>
            <person name="Casanovas-Massana A."/>
            <person name="Hamond C."/>
            <person name="Santos L.A."/>
            <person name="Hacker K.P."/>
            <person name="Balassiano I."/>
            <person name="Medeiros M.A."/>
            <person name="Reis M.G."/>
            <person name="Ko A.I."/>
            <person name="Wunder E.A."/>
        </authorList>
    </citation>
    <scope>NUCLEOTIDE SEQUENCE [LARGE SCALE GENOMIC DNA]</scope>
    <source>
        <strain evidence="3">Yale</strain>
    </source>
</reference>
<organism evidence="2 3">
    <name type="scientific">Leptospira stimsonii</name>
    <dbReference type="NCBI Taxonomy" id="2202203"/>
    <lineage>
        <taxon>Bacteria</taxon>
        <taxon>Pseudomonadati</taxon>
        <taxon>Spirochaetota</taxon>
        <taxon>Spirochaetia</taxon>
        <taxon>Leptospirales</taxon>
        <taxon>Leptospiraceae</taxon>
        <taxon>Leptospira</taxon>
    </lineage>
</organism>
<accession>A0A396Z169</accession>
<feature type="region of interest" description="Disordered" evidence="1">
    <location>
        <begin position="60"/>
        <end position="85"/>
    </location>
</feature>
<gene>
    <name evidence="2" type="ORF">DLM75_15635</name>
</gene>
<feature type="compositionally biased region" description="Basic and acidic residues" evidence="1">
    <location>
        <begin position="75"/>
        <end position="85"/>
    </location>
</feature>
<comment type="caution">
    <text evidence="2">The sequence shown here is derived from an EMBL/GenBank/DDBJ whole genome shotgun (WGS) entry which is preliminary data.</text>
</comment>
<sequence length="85" mass="10078">MEEERWRENSEKFPLTQKDKSRNSISILKNLVGTPTKKEPNVFPKWRTFRKSLQKNIHIGSLSSEASPKRKKRLSFFDKTQRMGI</sequence>